<dbReference type="PROSITE" id="PS50883">
    <property type="entry name" value="EAL"/>
    <property type="match status" value="1"/>
</dbReference>
<dbReference type="CDD" id="cd17574">
    <property type="entry name" value="REC_OmpR"/>
    <property type="match status" value="1"/>
</dbReference>
<dbReference type="Proteomes" id="UP001634747">
    <property type="component" value="Unassembled WGS sequence"/>
</dbReference>
<dbReference type="InterPro" id="IPR052155">
    <property type="entry name" value="Biofilm_reg_signaling"/>
</dbReference>
<feature type="domain" description="GGDEF" evidence="4">
    <location>
        <begin position="164"/>
        <end position="309"/>
    </location>
</feature>
<dbReference type="SMART" id="SM00448">
    <property type="entry name" value="REC"/>
    <property type="match status" value="1"/>
</dbReference>
<dbReference type="SUPFAM" id="SSF141868">
    <property type="entry name" value="EAL domain-like"/>
    <property type="match status" value="1"/>
</dbReference>
<evidence type="ECO:0000259" key="3">
    <source>
        <dbReference type="PROSITE" id="PS50883"/>
    </source>
</evidence>
<evidence type="ECO:0000259" key="4">
    <source>
        <dbReference type="PROSITE" id="PS50887"/>
    </source>
</evidence>
<dbReference type="Pfam" id="PF00072">
    <property type="entry name" value="Response_reg"/>
    <property type="match status" value="1"/>
</dbReference>
<dbReference type="CDD" id="cd01948">
    <property type="entry name" value="EAL"/>
    <property type="match status" value="1"/>
</dbReference>
<organism evidence="5 6">
    <name type="scientific">Terriglobus aquaticus</name>
    <dbReference type="NCBI Taxonomy" id="940139"/>
    <lineage>
        <taxon>Bacteria</taxon>
        <taxon>Pseudomonadati</taxon>
        <taxon>Acidobacteriota</taxon>
        <taxon>Terriglobia</taxon>
        <taxon>Terriglobales</taxon>
        <taxon>Acidobacteriaceae</taxon>
        <taxon>Terriglobus</taxon>
    </lineage>
</organism>
<dbReference type="InterPro" id="IPR001633">
    <property type="entry name" value="EAL_dom"/>
</dbReference>
<evidence type="ECO:0000313" key="6">
    <source>
        <dbReference type="Proteomes" id="UP001634747"/>
    </source>
</evidence>
<dbReference type="CDD" id="cd01949">
    <property type="entry name" value="GGDEF"/>
    <property type="match status" value="1"/>
</dbReference>
<dbReference type="PROSITE" id="PS50887">
    <property type="entry name" value="GGDEF"/>
    <property type="match status" value="1"/>
</dbReference>
<dbReference type="Gene3D" id="3.30.70.270">
    <property type="match status" value="1"/>
</dbReference>
<evidence type="ECO:0000313" key="5">
    <source>
        <dbReference type="EMBL" id="MFN2977437.1"/>
    </source>
</evidence>
<comment type="caution">
    <text evidence="5">The sequence shown here is derived from an EMBL/GenBank/DDBJ whole genome shotgun (WGS) entry which is preliminary data.</text>
</comment>
<dbReference type="SMART" id="SM00052">
    <property type="entry name" value="EAL"/>
    <property type="match status" value="1"/>
</dbReference>
<feature type="domain" description="EAL" evidence="3">
    <location>
        <begin position="318"/>
        <end position="572"/>
    </location>
</feature>
<dbReference type="InterPro" id="IPR000160">
    <property type="entry name" value="GGDEF_dom"/>
</dbReference>
<dbReference type="PANTHER" id="PTHR44757">
    <property type="entry name" value="DIGUANYLATE CYCLASE DGCP"/>
    <property type="match status" value="1"/>
</dbReference>
<dbReference type="PROSITE" id="PS50110">
    <property type="entry name" value="RESPONSE_REGULATORY"/>
    <property type="match status" value="1"/>
</dbReference>
<sequence length="593" mass="65293">MNVLIADDDPLSRKLVERTLQNAGYQVTSTRNGREALAYLQAQRGPTLAVVDWNMPEIDGLSLCSAAKSKAGDQGLLYLILLTSRESKQDLVRGLSAGADDYLVKPTHPEELKARVRAGERILALQARLQEEARRDPLTKLANRDALISELQQASESFAAGVGSPFALMFLDIDRFKIINDSLGHIAGDDLIRCLAERLTLCVAARKRSPQHQSSNARDTVARVGGDEFVILLRDISEPAQAAQIAEFIQDAFNTPFLISGKEMVVSTSIGVAISNHESNTPTSLLSDADTAMYMAKSTGPGRYRICDAGMHQQSSDTLELEAALRRALDLQQFRVFYQPILSLKTMQITGFEALLRWERPGHGMVAPDKFIPLAEETGLIIDIGDWVLQQACSQMRDWNGHFSTSMFVSVNVSMRQFSGPLFRNSVEKALASTGLPPHLLALEITESLAMKNSAETLQMLHELRSMGVQLSCDDFGTGYSSLSYLHQLPLRTLKIDRSFVSGKSDKLETRRIVEAIVALARNLNMQVVAEGVENEQELDWLTSLGCDSAQGYLFSKPLPPELAAEQIEKPKRPLITLGNVLSRPTLRLACAV</sequence>
<dbReference type="SUPFAM" id="SSF52172">
    <property type="entry name" value="CheY-like"/>
    <property type="match status" value="1"/>
</dbReference>
<keyword evidence="6" id="KW-1185">Reference proteome</keyword>
<dbReference type="InterPro" id="IPR035919">
    <property type="entry name" value="EAL_sf"/>
</dbReference>
<dbReference type="Gene3D" id="3.20.20.450">
    <property type="entry name" value="EAL domain"/>
    <property type="match status" value="1"/>
</dbReference>
<dbReference type="RefSeq" id="WP_263414401.1">
    <property type="nucleotide sequence ID" value="NZ_BAABBH010000001.1"/>
</dbReference>
<name>A0ABW9KQT8_9BACT</name>
<dbReference type="NCBIfam" id="TIGR00254">
    <property type="entry name" value="GGDEF"/>
    <property type="match status" value="1"/>
</dbReference>
<dbReference type="InterPro" id="IPR043128">
    <property type="entry name" value="Rev_trsase/Diguanyl_cyclase"/>
</dbReference>
<accession>A0ABW9KQT8</accession>
<dbReference type="InterPro" id="IPR001789">
    <property type="entry name" value="Sig_transdc_resp-reg_receiver"/>
</dbReference>
<keyword evidence="1" id="KW-0597">Phosphoprotein</keyword>
<dbReference type="Gene3D" id="6.10.250.690">
    <property type="match status" value="1"/>
</dbReference>
<feature type="domain" description="Response regulatory" evidence="2">
    <location>
        <begin position="2"/>
        <end position="120"/>
    </location>
</feature>
<protein>
    <submittedName>
        <fullName evidence="5">EAL domain-containing protein</fullName>
    </submittedName>
</protein>
<evidence type="ECO:0000256" key="1">
    <source>
        <dbReference type="PROSITE-ProRule" id="PRU00169"/>
    </source>
</evidence>
<dbReference type="SMART" id="SM00267">
    <property type="entry name" value="GGDEF"/>
    <property type="match status" value="1"/>
</dbReference>
<gene>
    <name evidence="5" type="ORF">ACK2TP_16820</name>
</gene>
<dbReference type="InterPro" id="IPR011006">
    <property type="entry name" value="CheY-like_superfamily"/>
</dbReference>
<dbReference type="Pfam" id="PF00990">
    <property type="entry name" value="GGDEF"/>
    <property type="match status" value="1"/>
</dbReference>
<feature type="modified residue" description="4-aspartylphosphate" evidence="1">
    <location>
        <position position="52"/>
    </location>
</feature>
<evidence type="ECO:0000259" key="2">
    <source>
        <dbReference type="PROSITE" id="PS50110"/>
    </source>
</evidence>
<reference evidence="5 6" key="1">
    <citation type="submission" date="2024-12" db="EMBL/GenBank/DDBJ databases">
        <authorList>
            <person name="Lee Y."/>
        </authorList>
    </citation>
    <scope>NUCLEOTIDE SEQUENCE [LARGE SCALE GENOMIC DNA]</scope>
    <source>
        <strain evidence="5 6">03SUJ4</strain>
    </source>
</reference>
<dbReference type="SUPFAM" id="SSF55073">
    <property type="entry name" value="Nucleotide cyclase"/>
    <property type="match status" value="1"/>
</dbReference>
<dbReference type="PANTHER" id="PTHR44757:SF2">
    <property type="entry name" value="BIOFILM ARCHITECTURE MAINTENANCE PROTEIN MBAA"/>
    <property type="match status" value="1"/>
</dbReference>
<dbReference type="EMBL" id="JBJYXY010000001">
    <property type="protein sequence ID" value="MFN2977437.1"/>
    <property type="molecule type" value="Genomic_DNA"/>
</dbReference>
<dbReference type="Pfam" id="PF00563">
    <property type="entry name" value="EAL"/>
    <property type="match status" value="1"/>
</dbReference>
<dbReference type="Gene3D" id="3.40.50.2300">
    <property type="match status" value="1"/>
</dbReference>
<proteinExistence type="predicted"/>
<dbReference type="InterPro" id="IPR029787">
    <property type="entry name" value="Nucleotide_cyclase"/>
</dbReference>